<dbReference type="Gene3D" id="3.80.30.20">
    <property type="entry name" value="tm_1862 like domain"/>
    <property type="match status" value="1"/>
</dbReference>
<proteinExistence type="predicted"/>
<dbReference type="InterPro" id="IPR058240">
    <property type="entry name" value="rSAM_sf"/>
</dbReference>
<keyword evidence="3" id="KW-1185">Reference proteome</keyword>
<dbReference type="STRING" id="1121449.SAMN02745704_01750"/>
<dbReference type="InterPro" id="IPR007197">
    <property type="entry name" value="rSAM"/>
</dbReference>
<accession>A0A1T4X3V2</accession>
<dbReference type="InterPro" id="IPR006638">
    <property type="entry name" value="Elp3/MiaA/NifB-like_rSAM"/>
</dbReference>
<organism evidence="2 3">
    <name type="scientific">Paucidesulfovibrio gracilis DSM 16080</name>
    <dbReference type="NCBI Taxonomy" id="1121449"/>
    <lineage>
        <taxon>Bacteria</taxon>
        <taxon>Pseudomonadati</taxon>
        <taxon>Thermodesulfobacteriota</taxon>
        <taxon>Desulfovibrionia</taxon>
        <taxon>Desulfovibrionales</taxon>
        <taxon>Desulfovibrionaceae</taxon>
        <taxon>Paucidesulfovibrio</taxon>
    </lineage>
</organism>
<dbReference type="NCBIfam" id="TIGR03936">
    <property type="entry name" value="sam_1_link_chp"/>
    <property type="match status" value="1"/>
</dbReference>
<dbReference type="InterPro" id="IPR045784">
    <property type="entry name" value="Radical_SAM_N2"/>
</dbReference>
<reference evidence="2 3" key="1">
    <citation type="submission" date="2017-02" db="EMBL/GenBank/DDBJ databases">
        <authorList>
            <person name="Peterson S.W."/>
        </authorList>
    </citation>
    <scope>NUCLEOTIDE SEQUENCE [LARGE SCALE GENOMIC DNA]</scope>
    <source>
        <strain evidence="2 3">DSM 16080</strain>
    </source>
</reference>
<dbReference type="Pfam" id="PF04055">
    <property type="entry name" value="Radical_SAM"/>
    <property type="match status" value="1"/>
</dbReference>
<protein>
    <submittedName>
        <fullName evidence="2">Radical SAM-linked protein/radical SAM family uncharacterized protein</fullName>
    </submittedName>
</protein>
<dbReference type="InterPro" id="IPR023862">
    <property type="entry name" value="CHP03960_rSAM"/>
</dbReference>
<dbReference type="OrthoDB" id="9806827at2"/>
<dbReference type="Pfam" id="PF19864">
    <property type="entry name" value="Radical_SAM_N2"/>
    <property type="match status" value="1"/>
</dbReference>
<dbReference type="SUPFAM" id="SSF102114">
    <property type="entry name" value="Radical SAM enzymes"/>
    <property type="match status" value="1"/>
</dbReference>
<dbReference type="NCBIfam" id="TIGR03960">
    <property type="entry name" value="rSAM_fuse_unch"/>
    <property type="match status" value="1"/>
</dbReference>
<name>A0A1T4X3V2_9BACT</name>
<dbReference type="InterPro" id="IPR023404">
    <property type="entry name" value="rSAM_horseshoe"/>
</dbReference>
<dbReference type="RefSeq" id="WP_078717316.1">
    <property type="nucleotide sequence ID" value="NZ_FUYC01000007.1"/>
</dbReference>
<gene>
    <name evidence="2" type="ORF">SAMN02745704_01750</name>
</gene>
<dbReference type="GO" id="GO:0051536">
    <property type="term" value="F:iron-sulfur cluster binding"/>
    <property type="evidence" value="ECO:0007669"/>
    <property type="project" value="InterPro"/>
</dbReference>
<dbReference type="EMBL" id="FUYC01000007">
    <property type="protein sequence ID" value="SKA84333.1"/>
    <property type="molecule type" value="Genomic_DNA"/>
</dbReference>
<dbReference type="Proteomes" id="UP000190027">
    <property type="component" value="Unassembled WGS sequence"/>
</dbReference>
<evidence type="ECO:0000313" key="3">
    <source>
        <dbReference type="Proteomes" id="UP000190027"/>
    </source>
</evidence>
<dbReference type="CDD" id="cd01335">
    <property type="entry name" value="Radical_SAM"/>
    <property type="match status" value="1"/>
</dbReference>
<dbReference type="AlphaFoldDB" id="A0A1T4X3V2"/>
<dbReference type="InterPro" id="IPR018768">
    <property type="entry name" value="DUF2344"/>
</dbReference>
<feature type="domain" description="Radical SAM core" evidence="1">
    <location>
        <begin position="242"/>
        <end position="474"/>
    </location>
</feature>
<sequence>MKHLLPLLPKPSRYLGSEWGSVRKTDAETRVRAALAFPDLYEVGMSYMGQRILYEAVNRCPGLAAERVYTPCVDAAAILREHETPLATMESDIPLASLDAVAFSLTHELCYTNVLFMLDLAGIPLRADQRDDSHPLIVAGGGACFNAEPLADFLDLMVLGDGEEILPDLLQRLAQAKEAGTDKNTFLRSLAGLPGYYVPWLFQGNDAEAPTPLQPGYESVEKALVTDLDSTPFPTQTPVPFGAVHDRLTLEIARGCTRGCRFCQAGILYRPVRERSLNTLESLLQRGLAETGWEETSFLSLSTGDYSALDSLFAETFDRCAAEQVAISLPSLRVGSLSPTIMQRMASIRRTGATIAPEAGSQRLRDVINKGVDEEGLLEHVRQLFENGWQSVKLYFMIGLPTETKEDLDAILELCRSVRSAAGTDVKRLQVTAAVSPFVPKPHTPFQWERQISLEEMHERLAYLRDLFRREKRLTLKHHIPEMSYLEGIFSRGDRRLGPVLETAYRKGALFSSWKDHLRLEQYLESLREHGLDPEPFLAERDTGATLPWEHLHTGVSKRFLLTERRRALGEKITPDCRYNTCRNCGVCNHQGRRTELENQAGKDIQPRMVFHERDQQRHHEAIPTTVTDHDDLSAKGTHVRLWMHKTGPASYLSQLELQAVFERAFRRANIPLSFSAGFHPMPRLSFGRALPVGVESLAEWVNVYIRRPMVPKDIFQGLLGQLPGGMHVTRVEPLDMGRKQAQPEYEVWSVVFQGEDAEKRQALWLDLENREEIMVERKNRKGIKRTNVRPLMLWSVPEVELQTGEYGVRIGFDWSGGYANPLTMLRCLEPEMDITIAPGKTRLIKLEQSFSQPPKP</sequence>
<dbReference type="SFLD" id="SFLDS00029">
    <property type="entry name" value="Radical_SAM"/>
    <property type="match status" value="1"/>
</dbReference>
<dbReference type="PANTHER" id="PTHR42731">
    <property type="entry name" value="SLL1084 PROTEIN"/>
    <property type="match status" value="1"/>
</dbReference>
<evidence type="ECO:0000313" key="2">
    <source>
        <dbReference type="EMBL" id="SKA84333.1"/>
    </source>
</evidence>
<evidence type="ECO:0000259" key="1">
    <source>
        <dbReference type="PROSITE" id="PS51918"/>
    </source>
</evidence>
<dbReference type="SMART" id="SM00729">
    <property type="entry name" value="Elp3"/>
    <property type="match status" value="1"/>
</dbReference>
<dbReference type="SFLD" id="SFLDG01082">
    <property type="entry name" value="B12-binding_domain_containing"/>
    <property type="match status" value="1"/>
</dbReference>
<dbReference type="Pfam" id="PF10105">
    <property type="entry name" value="DUF2344"/>
    <property type="match status" value="1"/>
</dbReference>
<dbReference type="PANTHER" id="PTHR42731:SF1">
    <property type="entry name" value="RADICAL SAM DOMAIN PROTEIN"/>
    <property type="match status" value="1"/>
</dbReference>
<dbReference type="PROSITE" id="PS51918">
    <property type="entry name" value="RADICAL_SAM"/>
    <property type="match status" value="1"/>
</dbReference>
<dbReference type="GO" id="GO:0003824">
    <property type="term" value="F:catalytic activity"/>
    <property type="evidence" value="ECO:0007669"/>
    <property type="project" value="InterPro"/>
</dbReference>